<dbReference type="AlphaFoldDB" id="A0A1F6V3B4"/>
<gene>
    <name evidence="2" type="ORF">A2642_00180</name>
</gene>
<comment type="caution">
    <text evidence="2">The sequence shown here is derived from an EMBL/GenBank/DDBJ whole genome shotgun (WGS) entry which is preliminary data.</text>
</comment>
<dbReference type="Proteomes" id="UP000178700">
    <property type="component" value="Unassembled WGS sequence"/>
</dbReference>
<evidence type="ECO:0000313" key="3">
    <source>
        <dbReference type="Proteomes" id="UP000178700"/>
    </source>
</evidence>
<protein>
    <recommendedName>
        <fullName evidence="4">DUF304 domain-containing protein</fullName>
    </recommendedName>
</protein>
<evidence type="ECO:0000256" key="1">
    <source>
        <dbReference type="SAM" id="Phobius"/>
    </source>
</evidence>
<sequence length="150" mass="17768">MAKSEKINWKFPARSVFYMRLEIFMIVVLTAFIFYLSFGFTQGWYTVLYALLFVVVYIIIANLMQLIRQVEDAYQITASEIKITRKTRFSNKKVRVALKDVTGHKLNKWFLGGYLFTKNGPHMLYFNTKKELEGFEGIIKKYVKLPKKRK</sequence>
<reference evidence="2 3" key="1">
    <citation type="journal article" date="2016" name="Nat. Commun.">
        <title>Thousands of microbial genomes shed light on interconnected biogeochemical processes in an aquifer system.</title>
        <authorList>
            <person name="Anantharaman K."/>
            <person name="Brown C.T."/>
            <person name="Hug L.A."/>
            <person name="Sharon I."/>
            <person name="Castelle C.J."/>
            <person name="Probst A.J."/>
            <person name="Thomas B.C."/>
            <person name="Singh A."/>
            <person name="Wilkins M.J."/>
            <person name="Karaoz U."/>
            <person name="Brodie E.L."/>
            <person name="Williams K.H."/>
            <person name="Hubbard S.S."/>
            <person name="Banfield J.F."/>
        </authorList>
    </citation>
    <scope>NUCLEOTIDE SEQUENCE [LARGE SCALE GENOMIC DNA]</scope>
</reference>
<dbReference type="EMBL" id="MFTJ01000062">
    <property type="protein sequence ID" value="OGI63934.1"/>
    <property type="molecule type" value="Genomic_DNA"/>
</dbReference>
<organism evidence="2 3">
    <name type="scientific">Candidatus Nomurabacteria bacterium RIFCSPHIGHO2_01_FULL_39_10</name>
    <dbReference type="NCBI Taxonomy" id="1801733"/>
    <lineage>
        <taxon>Bacteria</taxon>
        <taxon>Candidatus Nomuraibacteriota</taxon>
    </lineage>
</organism>
<accession>A0A1F6V3B4</accession>
<proteinExistence type="predicted"/>
<keyword evidence="1" id="KW-1133">Transmembrane helix</keyword>
<keyword evidence="1" id="KW-0812">Transmembrane</keyword>
<name>A0A1F6V3B4_9BACT</name>
<keyword evidence="1" id="KW-0472">Membrane</keyword>
<feature type="transmembrane region" description="Helical" evidence="1">
    <location>
        <begin position="44"/>
        <end position="64"/>
    </location>
</feature>
<feature type="transmembrane region" description="Helical" evidence="1">
    <location>
        <begin position="21"/>
        <end position="38"/>
    </location>
</feature>
<evidence type="ECO:0008006" key="4">
    <source>
        <dbReference type="Google" id="ProtNLM"/>
    </source>
</evidence>
<evidence type="ECO:0000313" key="2">
    <source>
        <dbReference type="EMBL" id="OGI63934.1"/>
    </source>
</evidence>